<keyword evidence="5" id="KW-0805">Transcription regulation</keyword>
<dbReference type="CDD" id="cd22529">
    <property type="entry name" value="KH-II_NusA_rpt2"/>
    <property type="match status" value="1"/>
</dbReference>
<comment type="caution">
    <text evidence="9">The sequence shown here is derived from an EMBL/GenBank/DDBJ whole genome shotgun (WGS) entry which is preliminary data.</text>
</comment>
<dbReference type="GO" id="GO:0003723">
    <property type="term" value="F:RNA binding"/>
    <property type="evidence" value="ECO:0007669"/>
    <property type="project" value="UniProtKB-UniRule"/>
</dbReference>
<dbReference type="SMART" id="SM00322">
    <property type="entry name" value="KH"/>
    <property type="match status" value="2"/>
</dbReference>
<organism evidence="9 10">
    <name type="scientific">Candidatus Egerieisoma faecipullorum</name>
    <dbReference type="NCBI Taxonomy" id="2840963"/>
    <lineage>
        <taxon>Bacteria</taxon>
        <taxon>Bacillati</taxon>
        <taxon>Bacillota</taxon>
        <taxon>Clostridia</taxon>
        <taxon>Eubacteriales</taxon>
        <taxon>Clostridiaceae</taxon>
        <taxon>Clostridiaceae incertae sedis</taxon>
        <taxon>Candidatus Egerieisoma</taxon>
    </lineage>
</organism>
<evidence type="ECO:0000256" key="5">
    <source>
        <dbReference type="ARBA" id="ARBA00023015"/>
    </source>
</evidence>
<feature type="non-terminal residue" evidence="9">
    <location>
        <position position="1"/>
    </location>
</feature>
<dbReference type="FunFam" id="3.30.300.20:FF:000002">
    <property type="entry name" value="Transcription termination/antitermination protein NusA"/>
    <property type="match status" value="1"/>
</dbReference>
<feature type="domain" description="K Homology" evidence="8">
    <location>
        <begin position="175"/>
        <end position="242"/>
    </location>
</feature>
<dbReference type="GO" id="GO:0006353">
    <property type="term" value="P:DNA-templated transcription termination"/>
    <property type="evidence" value="ECO:0007669"/>
    <property type="project" value="UniProtKB-KW"/>
</dbReference>
<evidence type="ECO:0000313" key="9">
    <source>
        <dbReference type="EMBL" id="HIU30401.1"/>
    </source>
</evidence>
<dbReference type="InterPro" id="IPR012340">
    <property type="entry name" value="NA-bd_OB-fold"/>
</dbReference>
<dbReference type="GO" id="GO:0005829">
    <property type="term" value="C:cytosol"/>
    <property type="evidence" value="ECO:0007669"/>
    <property type="project" value="TreeGrafter"/>
</dbReference>
<dbReference type="Gene3D" id="3.30.300.20">
    <property type="match status" value="2"/>
</dbReference>
<keyword evidence="4 7" id="KW-0694">RNA-binding</keyword>
<dbReference type="NCBIfam" id="TIGR01953">
    <property type="entry name" value="NusA"/>
    <property type="match status" value="1"/>
</dbReference>
<evidence type="ECO:0000256" key="1">
    <source>
        <dbReference type="ARBA" id="ARBA00022472"/>
    </source>
</evidence>
<evidence type="ECO:0000256" key="3">
    <source>
        <dbReference type="ARBA" id="ARBA00022814"/>
    </source>
</evidence>
<sequence>TIQRIEMRENRDGKKERIIHVDLGQIEGILLPAEQVETEQYKVYDRIKAYVLEVKDKGYKSKEPCVMISRSHPNLVKRLFELEVPEIHDGIVEIMNIAREPGSRTKISVYSRDENIEPVGACVGQKGLRVQVIVDELRGERIDIIKWSPYADDLIASSLSPAKALRVFINEEDKSATAIVPDSQLSLAIGREGQNVRLAAKLTGWKIDIKSEAQVRASVEEELFNDTEEADATIDPYNENGEFDPDLL</sequence>
<accession>A0A9D1I942</accession>
<reference evidence="9" key="2">
    <citation type="journal article" date="2021" name="PeerJ">
        <title>Extensive microbial diversity within the chicken gut microbiome revealed by metagenomics and culture.</title>
        <authorList>
            <person name="Gilroy R."/>
            <person name="Ravi A."/>
            <person name="Getino M."/>
            <person name="Pursley I."/>
            <person name="Horton D.L."/>
            <person name="Alikhan N.F."/>
            <person name="Baker D."/>
            <person name="Gharbi K."/>
            <person name="Hall N."/>
            <person name="Watson M."/>
            <person name="Adriaenssens E.M."/>
            <person name="Foster-Nyarko E."/>
            <person name="Jarju S."/>
            <person name="Secka A."/>
            <person name="Antonio M."/>
            <person name="Oren A."/>
            <person name="Chaudhuri R.R."/>
            <person name="La Ragione R."/>
            <person name="Hildebrand F."/>
            <person name="Pallen M.J."/>
        </authorList>
    </citation>
    <scope>NUCLEOTIDE SEQUENCE</scope>
    <source>
        <strain evidence="9">CHK195-4489</strain>
    </source>
</reference>
<keyword evidence="6" id="KW-0804">Transcription</keyword>
<dbReference type="Gene3D" id="2.40.50.140">
    <property type="entry name" value="Nucleic acid-binding proteins"/>
    <property type="match status" value="1"/>
</dbReference>
<feature type="domain" description="K Homology" evidence="8">
    <location>
        <begin position="101"/>
        <end position="174"/>
    </location>
</feature>
<dbReference type="PANTHER" id="PTHR22648">
    <property type="entry name" value="TRANSCRIPTION TERMINATION FACTOR NUSA"/>
    <property type="match status" value="1"/>
</dbReference>
<dbReference type="InterPro" id="IPR025249">
    <property type="entry name" value="TF_NusA_KH_1st"/>
</dbReference>
<evidence type="ECO:0000259" key="8">
    <source>
        <dbReference type="SMART" id="SM00322"/>
    </source>
</evidence>
<dbReference type="InterPro" id="IPR015946">
    <property type="entry name" value="KH_dom-like_a/b"/>
</dbReference>
<dbReference type="PROSITE" id="PS50084">
    <property type="entry name" value="KH_TYPE_1"/>
    <property type="match status" value="1"/>
</dbReference>
<dbReference type="InterPro" id="IPR030842">
    <property type="entry name" value="TF_NusA_bacterial"/>
</dbReference>
<dbReference type="SUPFAM" id="SSF50249">
    <property type="entry name" value="Nucleic acid-binding proteins"/>
    <property type="match status" value="1"/>
</dbReference>
<protein>
    <submittedName>
        <fullName evidence="9">Transcription termination factor NusA</fullName>
    </submittedName>
</protein>
<keyword evidence="2" id="KW-0963">Cytoplasm</keyword>
<reference evidence="9" key="1">
    <citation type="submission" date="2020-10" db="EMBL/GenBank/DDBJ databases">
        <authorList>
            <person name="Gilroy R."/>
        </authorList>
    </citation>
    <scope>NUCLEOTIDE SEQUENCE</scope>
    <source>
        <strain evidence="9">CHK195-4489</strain>
    </source>
</reference>
<dbReference type="AlphaFoldDB" id="A0A9D1I942"/>
<dbReference type="InterPro" id="IPR010213">
    <property type="entry name" value="TF_NusA"/>
</dbReference>
<dbReference type="PANTHER" id="PTHR22648:SF0">
    <property type="entry name" value="TRANSCRIPTION TERMINATION_ANTITERMINATION PROTEIN NUSA"/>
    <property type="match status" value="1"/>
</dbReference>
<dbReference type="InterPro" id="IPR004087">
    <property type="entry name" value="KH_dom"/>
</dbReference>
<dbReference type="CDD" id="cd02134">
    <property type="entry name" value="KH-II_NusA_rpt1"/>
    <property type="match status" value="1"/>
</dbReference>
<dbReference type="FunFam" id="3.30.300.20:FF:000005">
    <property type="entry name" value="Transcription termination/antitermination protein NusA"/>
    <property type="match status" value="1"/>
</dbReference>
<dbReference type="Proteomes" id="UP000824089">
    <property type="component" value="Unassembled WGS sequence"/>
</dbReference>
<proteinExistence type="predicted"/>
<evidence type="ECO:0000256" key="6">
    <source>
        <dbReference type="ARBA" id="ARBA00023163"/>
    </source>
</evidence>
<keyword evidence="1" id="KW-0806">Transcription termination</keyword>
<dbReference type="EMBL" id="DVMM01000198">
    <property type="protein sequence ID" value="HIU30401.1"/>
    <property type="molecule type" value="Genomic_DNA"/>
</dbReference>
<keyword evidence="3" id="KW-0889">Transcription antitermination</keyword>
<dbReference type="SUPFAM" id="SSF54814">
    <property type="entry name" value="Prokaryotic type KH domain (KH-domain type II)"/>
    <property type="match status" value="2"/>
</dbReference>
<dbReference type="GO" id="GO:0031564">
    <property type="term" value="P:transcription antitermination"/>
    <property type="evidence" value="ECO:0007669"/>
    <property type="project" value="UniProtKB-KW"/>
</dbReference>
<dbReference type="Pfam" id="PF26594">
    <property type="entry name" value="KH_NusA_2nd"/>
    <property type="match status" value="1"/>
</dbReference>
<gene>
    <name evidence="9" type="primary">nusA</name>
    <name evidence="9" type="ORF">IAD50_08930</name>
</gene>
<dbReference type="Pfam" id="PF13184">
    <property type="entry name" value="KH_NusA_1st"/>
    <property type="match status" value="1"/>
</dbReference>
<dbReference type="InterPro" id="IPR058582">
    <property type="entry name" value="KH_NusA_2nd"/>
</dbReference>
<evidence type="ECO:0000256" key="2">
    <source>
        <dbReference type="ARBA" id="ARBA00022490"/>
    </source>
</evidence>
<evidence type="ECO:0000256" key="7">
    <source>
        <dbReference type="PROSITE-ProRule" id="PRU00117"/>
    </source>
</evidence>
<evidence type="ECO:0000256" key="4">
    <source>
        <dbReference type="ARBA" id="ARBA00022884"/>
    </source>
</evidence>
<evidence type="ECO:0000313" key="10">
    <source>
        <dbReference type="Proteomes" id="UP000824089"/>
    </source>
</evidence>
<name>A0A9D1I942_9CLOT</name>
<dbReference type="InterPro" id="IPR009019">
    <property type="entry name" value="KH_sf_prok-type"/>
</dbReference>